<proteinExistence type="predicted"/>
<keyword evidence="3 4" id="KW-0067">ATP-binding</keyword>
<dbReference type="SUPFAM" id="SSF56059">
    <property type="entry name" value="Glutathione synthetase ATP-binding domain-like"/>
    <property type="match status" value="1"/>
</dbReference>
<reference evidence="7" key="1">
    <citation type="journal article" date="2023" name="Commun. Biol.">
        <title>Genome analysis of Parmales, the sister group of diatoms, reveals the evolutionary specialization of diatoms from phago-mixotrophs to photoautotrophs.</title>
        <authorList>
            <person name="Ban H."/>
            <person name="Sato S."/>
            <person name="Yoshikawa S."/>
            <person name="Yamada K."/>
            <person name="Nakamura Y."/>
            <person name="Ichinomiya M."/>
            <person name="Sato N."/>
            <person name="Blanc-Mathieu R."/>
            <person name="Endo H."/>
            <person name="Kuwata A."/>
            <person name="Ogata H."/>
        </authorList>
    </citation>
    <scope>NUCLEOTIDE SEQUENCE [LARGE SCALE GENOMIC DNA]</scope>
</reference>
<comment type="caution">
    <text evidence="6">The sequence shown here is derived from an EMBL/GenBank/DDBJ whole genome shotgun (WGS) entry which is preliminary data.</text>
</comment>
<dbReference type="PROSITE" id="PS50975">
    <property type="entry name" value="ATP_GRASP"/>
    <property type="match status" value="1"/>
</dbReference>
<dbReference type="AlphaFoldDB" id="A0A9W7GGQ7"/>
<dbReference type="Pfam" id="PF13535">
    <property type="entry name" value="ATP-grasp_4"/>
    <property type="match status" value="1"/>
</dbReference>
<evidence type="ECO:0000256" key="1">
    <source>
        <dbReference type="ARBA" id="ARBA00022598"/>
    </source>
</evidence>
<evidence type="ECO:0000256" key="4">
    <source>
        <dbReference type="PROSITE-ProRule" id="PRU00409"/>
    </source>
</evidence>
<name>A0A9W7GGQ7_9STRA</name>
<dbReference type="Proteomes" id="UP001165065">
    <property type="component" value="Unassembled WGS sequence"/>
</dbReference>
<sequence>MSTRDSLVALGGAAIGAGALLLAQKSFDKDSFFGSGPSLVRKLSFKTPPCIVIIDPLSTGMTLASLLQSKGYAVIRVYSQEFPEEITNLVPKTLSKPVMWHSTISHSGDVEATLKKIMLVKGVHVENFMVGCESGVELTDQLTNLWVRKYAGKNCPITTNGVAMSRARRDKYHMGEAVRAAGLRAVQQELFGEGKIEEVKRFVEGCKDEEGNFRVVLKPVASAGSEGVYFASNQQEVEGYYGDIINSTNVFGHLNTSVLVQEFLSGKEYVVDSVSVEGVHKTVAIWEYDKRPTNGAQFVYYGMRLYESSDGSREQKLVEYMHGVLESLQVKNGPSHGEVMWTSTGPCLIEVGSRPHGGEGTFVTLADGCIGYNQLGVMVDAHENRSKFFKLPGRPQKLAAHATEVCLINYQEGTLLDYPGMEEVKSLPSFVEAEMKMHIGEHFPVTVDFLTSPGAIMLMHESKEVMERDAERIHELCKEGLFSVRRLRSGTL</sequence>
<dbReference type="GO" id="GO:0016874">
    <property type="term" value="F:ligase activity"/>
    <property type="evidence" value="ECO:0007669"/>
    <property type="project" value="UniProtKB-KW"/>
</dbReference>
<dbReference type="Gene3D" id="3.30.470.20">
    <property type="entry name" value="ATP-grasp fold, B domain"/>
    <property type="match status" value="1"/>
</dbReference>
<keyword evidence="2 4" id="KW-0547">Nucleotide-binding</keyword>
<feature type="domain" description="ATP-grasp" evidence="5">
    <location>
        <begin position="175"/>
        <end position="383"/>
    </location>
</feature>
<dbReference type="InterPro" id="IPR052032">
    <property type="entry name" value="ATP-dep_AA_Ligase"/>
</dbReference>
<dbReference type="PANTHER" id="PTHR43585:SF2">
    <property type="entry name" value="ATP-GRASP ENZYME FSQD"/>
    <property type="match status" value="1"/>
</dbReference>
<accession>A0A9W7GGQ7</accession>
<dbReference type="GO" id="GO:0005524">
    <property type="term" value="F:ATP binding"/>
    <property type="evidence" value="ECO:0007669"/>
    <property type="project" value="UniProtKB-UniRule"/>
</dbReference>
<dbReference type="OrthoDB" id="434648at2759"/>
<evidence type="ECO:0000313" key="7">
    <source>
        <dbReference type="Proteomes" id="UP001165065"/>
    </source>
</evidence>
<keyword evidence="7" id="KW-1185">Reference proteome</keyword>
<gene>
    <name evidence="6" type="ORF">TrCOL_g7102</name>
</gene>
<dbReference type="InterPro" id="IPR011761">
    <property type="entry name" value="ATP-grasp"/>
</dbReference>
<evidence type="ECO:0000259" key="5">
    <source>
        <dbReference type="PROSITE" id="PS50975"/>
    </source>
</evidence>
<dbReference type="EMBL" id="BRYA01000203">
    <property type="protein sequence ID" value="GMI43961.1"/>
    <property type="molecule type" value="Genomic_DNA"/>
</dbReference>
<organism evidence="6 7">
    <name type="scientific">Triparma columacea</name>
    <dbReference type="NCBI Taxonomy" id="722753"/>
    <lineage>
        <taxon>Eukaryota</taxon>
        <taxon>Sar</taxon>
        <taxon>Stramenopiles</taxon>
        <taxon>Ochrophyta</taxon>
        <taxon>Bolidophyceae</taxon>
        <taxon>Parmales</taxon>
        <taxon>Triparmaceae</taxon>
        <taxon>Triparma</taxon>
    </lineage>
</organism>
<evidence type="ECO:0000313" key="6">
    <source>
        <dbReference type="EMBL" id="GMI43961.1"/>
    </source>
</evidence>
<evidence type="ECO:0000256" key="3">
    <source>
        <dbReference type="ARBA" id="ARBA00022840"/>
    </source>
</evidence>
<protein>
    <recommendedName>
        <fullName evidence="5">ATP-grasp domain-containing protein</fullName>
    </recommendedName>
</protein>
<evidence type="ECO:0000256" key="2">
    <source>
        <dbReference type="ARBA" id="ARBA00022741"/>
    </source>
</evidence>
<dbReference type="PANTHER" id="PTHR43585">
    <property type="entry name" value="FUMIPYRROLE BIOSYNTHESIS PROTEIN C"/>
    <property type="match status" value="1"/>
</dbReference>
<keyword evidence="1" id="KW-0436">Ligase</keyword>
<dbReference type="GO" id="GO:0046872">
    <property type="term" value="F:metal ion binding"/>
    <property type="evidence" value="ECO:0007669"/>
    <property type="project" value="InterPro"/>
</dbReference>